<dbReference type="SUPFAM" id="SSF56925">
    <property type="entry name" value="OMPA-like"/>
    <property type="match status" value="1"/>
</dbReference>
<protein>
    <recommendedName>
        <fullName evidence="2">Outer membrane protein beta-barrel domain-containing protein</fullName>
    </recommendedName>
</protein>
<sequence length="185" mass="20096">MKRISILFALIICTLGAVELQGRIGMGLGFAPDGVEYFMGEPIALPIVDIGVTKYGLSPSMAIEPIVQFTMISVGDGGSVTSTKIKFFGLFDFLLKGHKKTNIYGKAGLGLGMSSTGVTDQETEISFELPFGFGLEHFCSEHFSINLCAMSGLKYVSNPANEEGSYLALKLGNDKPFAFYLLWYY</sequence>
<comment type="caution">
    <text evidence="1">The sequence shown here is derived from an EMBL/GenBank/DDBJ whole genome shotgun (WGS) entry which is preliminary data.</text>
</comment>
<name>A0A7C4XVB3_UNCW3</name>
<gene>
    <name evidence="1" type="ORF">ENV60_07160</name>
</gene>
<evidence type="ECO:0008006" key="2">
    <source>
        <dbReference type="Google" id="ProtNLM"/>
    </source>
</evidence>
<proteinExistence type="predicted"/>
<dbReference type="AlphaFoldDB" id="A0A7C4XVB3"/>
<reference evidence="1" key="1">
    <citation type="journal article" date="2020" name="mSystems">
        <title>Genome- and Community-Level Interaction Insights into Carbon Utilization and Element Cycling Functions of Hydrothermarchaeota in Hydrothermal Sediment.</title>
        <authorList>
            <person name="Zhou Z."/>
            <person name="Liu Y."/>
            <person name="Xu W."/>
            <person name="Pan J."/>
            <person name="Luo Z.H."/>
            <person name="Li M."/>
        </authorList>
    </citation>
    <scope>NUCLEOTIDE SEQUENCE [LARGE SCALE GENOMIC DNA]</scope>
    <source>
        <strain evidence="1">SpSt-774</strain>
    </source>
</reference>
<dbReference type="EMBL" id="DTGZ01000134">
    <property type="protein sequence ID" value="HGV98059.1"/>
    <property type="molecule type" value="Genomic_DNA"/>
</dbReference>
<organism evidence="1">
    <name type="scientific">candidate division WOR-3 bacterium</name>
    <dbReference type="NCBI Taxonomy" id="2052148"/>
    <lineage>
        <taxon>Bacteria</taxon>
        <taxon>Bacteria division WOR-3</taxon>
    </lineage>
</organism>
<accession>A0A7C4XVB3</accession>
<evidence type="ECO:0000313" key="1">
    <source>
        <dbReference type="EMBL" id="HGV98059.1"/>
    </source>
</evidence>
<dbReference type="InterPro" id="IPR011250">
    <property type="entry name" value="OMP/PagP_B-barrel"/>
</dbReference>